<organism evidence="2 3">
    <name type="scientific">Anaerovirgula multivorans</name>
    <dbReference type="NCBI Taxonomy" id="312168"/>
    <lineage>
        <taxon>Bacteria</taxon>
        <taxon>Bacillati</taxon>
        <taxon>Bacillota</taxon>
        <taxon>Clostridia</taxon>
        <taxon>Peptostreptococcales</taxon>
        <taxon>Natronincolaceae</taxon>
        <taxon>Anaerovirgula</taxon>
    </lineage>
</organism>
<evidence type="ECO:0000313" key="2">
    <source>
        <dbReference type="EMBL" id="SNS53306.1"/>
    </source>
</evidence>
<gene>
    <name evidence="2" type="ORF">SAMN05446037_101268</name>
</gene>
<sequence length="472" mass="54616">MMNREQIKTLILTLLIIMSVVFTQKIWFYSPLRILQSEASFKERQASIILETRGQLVIPEQAIISFGNNNYTIISSNMEGIWRETRDVLSQYFNGEPEVTPSTYEKYRENSRLKSIELQFGKNIPSVLVSSVLDTVDNKVVSSIKEISSILIPTLNRGIIYIVGKDNNIYEIKLDDYAENRQLMAYIDNLQTTNYVRYYPLFADVGNYTVMPLNYEKSTPKVFVESEIKVDDEEAVIERAKSFFNENLDFVKTIKETSGAVVFMYGYGEKGVRINNRGRLEYTEEVGSITSNNVLTALDAAIDFAIDHGGFPEDSYLKEIKQEDKKGYYFGFGYRIEGLPVVFNNPNLAHPLEIEVYGDKVKNYRSFVREEMTLGNFSTSEPTLLPQKIIEDHIELLKADYLIDTEETQFLDEKEILNYIEKNISKAELVYYDEMEETTRQLLTPAWRIKIDKRVYYFNSYDGELLHSSLVN</sequence>
<accession>A0A239F8T9</accession>
<name>A0A239F8T9_9FIRM</name>
<reference evidence="2 3" key="1">
    <citation type="submission" date="2017-06" db="EMBL/GenBank/DDBJ databases">
        <authorList>
            <person name="Kim H.J."/>
            <person name="Triplett B.A."/>
        </authorList>
    </citation>
    <scope>NUCLEOTIDE SEQUENCE [LARGE SCALE GENOMIC DNA]</scope>
    <source>
        <strain evidence="2 3">SCA</strain>
    </source>
</reference>
<feature type="domain" description="Regulatory protein YycH" evidence="1">
    <location>
        <begin position="5"/>
        <end position="345"/>
    </location>
</feature>
<dbReference type="InterPro" id="IPR042274">
    <property type="entry name" value="YycH/YycI_2"/>
</dbReference>
<dbReference type="Gene3D" id="3.30.310.160">
    <property type="entry name" value="YycH protein, domain 2"/>
    <property type="match status" value="1"/>
</dbReference>
<evidence type="ECO:0000313" key="3">
    <source>
        <dbReference type="Proteomes" id="UP000198304"/>
    </source>
</evidence>
<dbReference type="OrthoDB" id="1696612at2"/>
<dbReference type="Proteomes" id="UP000198304">
    <property type="component" value="Unassembled WGS sequence"/>
</dbReference>
<dbReference type="EMBL" id="FZOJ01000012">
    <property type="protein sequence ID" value="SNS53306.1"/>
    <property type="molecule type" value="Genomic_DNA"/>
</dbReference>
<proteinExistence type="predicted"/>
<keyword evidence="3" id="KW-1185">Reference proteome</keyword>
<dbReference type="AlphaFoldDB" id="A0A239F8T9"/>
<evidence type="ECO:0000259" key="1">
    <source>
        <dbReference type="Pfam" id="PF07435"/>
    </source>
</evidence>
<protein>
    <submittedName>
        <fullName evidence="2">Two-component signal transduction system YycFG, regulatory protein YycH</fullName>
    </submittedName>
</protein>
<dbReference type="InterPro" id="IPR009996">
    <property type="entry name" value="YycH"/>
</dbReference>
<dbReference type="Pfam" id="PF07435">
    <property type="entry name" value="YycH"/>
    <property type="match status" value="1"/>
</dbReference>